<evidence type="ECO:0000313" key="3">
    <source>
        <dbReference type="EMBL" id="CEO49422.1"/>
    </source>
</evidence>
<feature type="domain" description="Fungal-type protein kinase" evidence="2">
    <location>
        <begin position="259"/>
        <end position="676"/>
    </location>
</feature>
<accession>A0A0B7K1J2</accession>
<feature type="compositionally biased region" description="Polar residues" evidence="1">
    <location>
        <begin position="492"/>
        <end position="505"/>
    </location>
</feature>
<dbReference type="AlphaFoldDB" id="A0A0B7K1J2"/>
<dbReference type="SUPFAM" id="SSF56112">
    <property type="entry name" value="Protein kinase-like (PK-like)"/>
    <property type="match status" value="1"/>
</dbReference>
<dbReference type="EMBL" id="CDPU01000014">
    <property type="protein sequence ID" value="CEO49422.1"/>
    <property type="molecule type" value="Genomic_DNA"/>
</dbReference>
<dbReference type="InterPro" id="IPR011009">
    <property type="entry name" value="Kinase-like_dom_sf"/>
</dbReference>
<dbReference type="PANTHER" id="PTHR38248">
    <property type="entry name" value="FUNK1 6"/>
    <property type="match status" value="1"/>
</dbReference>
<organism evidence="3">
    <name type="scientific">Bionectria ochroleuca</name>
    <name type="common">Gliocladium roseum</name>
    <dbReference type="NCBI Taxonomy" id="29856"/>
    <lineage>
        <taxon>Eukaryota</taxon>
        <taxon>Fungi</taxon>
        <taxon>Dikarya</taxon>
        <taxon>Ascomycota</taxon>
        <taxon>Pezizomycotina</taxon>
        <taxon>Sordariomycetes</taxon>
        <taxon>Hypocreomycetidae</taxon>
        <taxon>Hypocreales</taxon>
        <taxon>Bionectriaceae</taxon>
        <taxon>Clonostachys</taxon>
    </lineage>
</organism>
<evidence type="ECO:0000259" key="2">
    <source>
        <dbReference type="Pfam" id="PF17667"/>
    </source>
</evidence>
<gene>
    <name evidence="3" type="ORF">BN869_000005479_1</name>
</gene>
<dbReference type="Pfam" id="PF17667">
    <property type="entry name" value="Pkinase_fungal"/>
    <property type="match status" value="1"/>
</dbReference>
<dbReference type="PANTHER" id="PTHR38248:SF2">
    <property type="entry name" value="FUNK1 11"/>
    <property type="match status" value="1"/>
</dbReference>
<dbReference type="Gene3D" id="1.10.510.10">
    <property type="entry name" value="Transferase(Phosphotransferase) domain 1"/>
    <property type="match status" value="1"/>
</dbReference>
<evidence type="ECO:0000256" key="1">
    <source>
        <dbReference type="SAM" id="MobiDB-lite"/>
    </source>
</evidence>
<name>A0A0B7K1J2_BIOOC</name>
<protein>
    <recommendedName>
        <fullName evidence="2">Fungal-type protein kinase domain-containing protein</fullName>
    </recommendedName>
</protein>
<dbReference type="InterPro" id="IPR040976">
    <property type="entry name" value="Pkinase_fungal"/>
</dbReference>
<proteinExistence type="predicted"/>
<feature type="region of interest" description="Disordered" evidence="1">
    <location>
        <begin position="490"/>
        <end position="531"/>
    </location>
</feature>
<sequence>MDQTHLKTIEDNPIEGSLDRFRATFRTICQDLENLNDKDLEELAIDLLLTLQRLRVSGLLPSSGRSNNLRTDLAKLAVAVISNDYDLDRIKPLLDAVISENSVDTLIWEKVYAVVTEYTSPPQTIASSLQEIPRLCSTAHFSNSSEYRNYMDGVLKEELGALYVGFPRFHQTFFGAVPELDRASKAIFEKCPGGDDPLFHGGWRDWPADANLDGVSSWLSTVIGKLVDLADEHKPTTTLRRRPLAQPSRPIQESTVEPKLDVGFVKNPNAKKDSRCHWSQILVPGELRSNASADTASKAWLDLGRYAREVLAAQDSRRFVLGFTLCGSLMRLWEFDRLGGVASEKFDINQDGEQFVYTILGFLWMSDECLGFDPTIISSEGRRYIEIERNGQTERLVIDRLMSRAPCVAGRATTCWEAHRDGDDTPLVIKDSWQYPERDEEGRLLQEATAKGVVNVARYYYHETVRIGGRDDDVNNSIRGGMDVRDAANYGAENSTASPRTSTAVSEEVGPCTSLASRKRPSSYTDTPLPPSKRACSTYAVRQQNTAAPAGINRVHRRIVLHDFGKPIYKASSRVSLLSALEACIEGHESLRSKAGILQRDISINNLMINEDEENLSWRAFLIDLDLAIKEQQEGASGAREKTGTRPFMSIGVLLGEQHSFMHDLESFFWVLFWICIHYDGPHRARRLEQFDEWNTTGTGQLAKLKKGEIMDEGDFIRSAKVNFTQYYQPLVPWVNRLRRVVFPNDKRWGKEDTGVYSRFRKILRDAQKDPEVSQASE</sequence>
<reference evidence="3" key="1">
    <citation type="submission" date="2015-01" db="EMBL/GenBank/DDBJ databases">
        <authorList>
            <person name="Durling Mikael"/>
        </authorList>
    </citation>
    <scope>NUCLEOTIDE SEQUENCE</scope>
</reference>